<dbReference type="InterPro" id="IPR007210">
    <property type="entry name" value="ABC_Gly_betaine_transp_sub-bd"/>
</dbReference>
<dbReference type="eggNOG" id="COG2113">
    <property type="taxonomic scope" value="Bacteria"/>
</dbReference>
<evidence type="ECO:0000256" key="4">
    <source>
        <dbReference type="ARBA" id="ARBA00023136"/>
    </source>
</evidence>
<name>A0A0A5FYU9_9BACI</name>
<comment type="subcellular location">
    <subcellularLocation>
        <location evidence="1">Cell membrane</location>
    </subcellularLocation>
</comment>
<dbReference type="AlphaFoldDB" id="A0A0A5FYU9"/>
<dbReference type="GO" id="GO:0005275">
    <property type="term" value="F:amine transmembrane transporter activity"/>
    <property type="evidence" value="ECO:0007669"/>
    <property type="project" value="TreeGrafter"/>
</dbReference>
<dbReference type="PANTHER" id="PTHR47737:SF1">
    <property type="entry name" value="GLYCINE BETAINE_PROLINE BETAINE TRANSPORT SYSTEM PERMEASE PROTEIN PROW"/>
    <property type="match status" value="1"/>
</dbReference>
<evidence type="ECO:0000259" key="5">
    <source>
        <dbReference type="Pfam" id="PF04069"/>
    </source>
</evidence>
<comment type="caution">
    <text evidence="6">The sequence shown here is derived from an EMBL/GenBank/DDBJ whole genome shotgun (WGS) entry which is preliminary data.</text>
</comment>
<keyword evidence="2" id="KW-0813">Transport</keyword>
<dbReference type="Gene3D" id="3.10.105.10">
    <property type="entry name" value="Dipeptide-binding Protein, Domain 3"/>
    <property type="match status" value="1"/>
</dbReference>
<feature type="domain" description="ABC-type glycine betaine transport system substrate-binding" evidence="5">
    <location>
        <begin position="38"/>
        <end position="181"/>
    </location>
</feature>
<dbReference type="PROSITE" id="PS51257">
    <property type="entry name" value="PROKAR_LIPOPROTEIN"/>
    <property type="match status" value="1"/>
</dbReference>
<protein>
    <recommendedName>
        <fullName evidence="5">ABC-type glycine betaine transport system substrate-binding domain-containing protein</fullName>
    </recommendedName>
</protein>
<dbReference type="STRING" id="1385511.GCA_000425225_03982"/>
<dbReference type="RefSeq" id="WP_027447473.1">
    <property type="nucleotide sequence ID" value="NZ_AULJ01000065.1"/>
</dbReference>
<proteinExistence type="predicted"/>
<evidence type="ECO:0000256" key="1">
    <source>
        <dbReference type="ARBA" id="ARBA00004236"/>
    </source>
</evidence>
<evidence type="ECO:0000256" key="2">
    <source>
        <dbReference type="ARBA" id="ARBA00022448"/>
    </source>
</evidence>
<evidence type="ECO:0000313" key="6">
    <source>
        <dbReference type="EMBL" id="KGX83993.1"/>
    </source>
</evidence>
<keyword evidence="4" id="KW-0472">Membrane</keyword>
<dbReference type="Pfam" id="PF04069">
    <property type="entry name" value="OpuAC"/>
    <property type="match status" value="2"/>
</dbReference>
<evidence type="ECO:0000313" key="7">
    <source>
        <dbReference type="Proteomes" id="UP000030403"/>
    </source>
</evidence>
<feature type="domain" description="ABC-type glycine betaine transport system substrate-binding" evidence="5">
    <location>
        <begin position="202"/>
        <end position="301"/>
    </location>
</feature>
<reference evidence="6 7" key="1">
    <citation type="submission" date="2013-08" db="EMBL/GenBank/DDBJ databases">
        <authorList>
            <person name="Huang J."/>
            <person name="Wang G."/>
        </authorList>
    </citation>
    <scope>NUCLEOTIDE SEQUENCE [LARGE SCALE GENOMIC DNA]</scope>
    <source>
        <strain evidence="6 7">BH030004</strain>
    </source>
</reference>
<gene>
    <name evidence="6" type="ORF">N783_19605</name>
</gene>
<dbReference type="Gene3D" id="3.40.190.100">
    <property type="entry name" value="Glycine betaine-binding periplasmic protein, domain 2"/>
    <property type="match status" value="1"/>
</dbReference>
<dbReference type="EMBL" id="AVPF01000071">
    <property type="protein sequence ID" value="KGX83993.1"/>
    <property type="molecule type" value="Genomic_DNA"/>
</dbReference>
<keyword evidence="3" id="KW-1003">Cell membrane</keyword>
<dbReference type="GO" id="GO:0015226">
    <property type="term" value="F:carnitine transmembrane transporter activity"/>
    <property type="evidence" value="ECO:0007669"/>
    <property type="project" value="TreeGrafter"/>
</dbReference>
<dbReference type="Proteomes" id="UP000030403">
    <property type="component" value="Unassembled WGS sequence"/>
</dbReference>
<dbReference type="GO" id="GO:0031460">
    <property type="term" value="P:glycine betaine transport"/>
    <property type="evidence" value="ECO:0007669"/>
    <property type="project" value="TreeGrafter"/>
</dbReference>
<dbReference type="GO" id="GO:0043190">
    <property type="term" value="C:ATP-binding cassette (ABC) transporter complex"/>
    <property type="evidence" value="ECO:0007669"/>
    <property type="project" value="InterPro"/>
</dbReference>
<dbReference type="PANTHER" id="PTHR47737">
    <property type="entry name" value="GLYCINE BETAINE/PROLINE BETAINE TRANSPORT SYSTEM PERMEASE PROTEIN PROW"/>
    <property type="match status" value="1"/>
</dbReference>
<keyword evidence="7" id="KW-1185">Reference proteome</keyword>
<sequence length="302" mass="33718">MVLKNYKTLLFIIASLIIMGSGCSSDKGEKEATSASTSVGDQVNYEIIGIEPGTGIMDKTKTAFDQYGLSDDWSVKNSTGPVMTAELGNAIEDKKPIIVTGWKPHWKFSKYDLKFLDDPQKVYGEGNNVHTLVRHGLKEDLPGVYEFFDRFEWELSEQQEVMVLAEQEDVKPKEAAQKWIKDNPELVDEWTKGVQKGEGQVVKVTLVSWADAIATTTVVTEILKDLGYKPEQVPVTINAMYAGLASKSVDAMFASWMPAQKTYYDDYESDFEDLGPNSRGTRIGLVVPAYMDINSIEDLKDE</sequence>
<dbReference type="GO" id="GO:0015871">
    <property type="term" value="P:choline transport"/>
    <property type="evidence" value="ECO:0007669"/>
    <property type="project" value="TreeGrafter"/>
</dbReference>
<dbReference type="SUPFAM" id="SSF53850">
    <property type="entry name" value="Periplasmic binding protein-like II"/>
    <property type="match status" value="2"/>
</dbReference>
<accession>A0A0A5FYU9</accession>
<organism evidence="6 7">
    <name type="scientific">Pontibacillus marinus BH030004 = DSM 16465</name>
    <dbReference type="NCBI Taxonomy" id="1385511"/>
    <lineage>
        <taxon>Bacteria</taxon>
        <taxon>Bacillati</taxon>
        <taxon>Bacillota</taxon>
        <taxon>Bacilli</taxon>
        <taxon>Bacillales</taxon>
        <taxon>Bacillaceae</taxon>
        <taxon>Pontibacillus</taxon>
    </lineage>
</organism>
<evidence type="ECO:0000256" key="3">
    <source>
        <dbReference type="ARBA" id="ARBA00022475"/>
    </source>
</evidence>